<organism evidence="1 2">
    <name type="scientific">Nitzschia inconspicua</name>
    <dbReference type="NCBI Taxonomy" id="303405"/>
    <lineage>
        <taxon>Eukaryota</taxon>
        <taxon>Sar</taxon>
        <taxon>Stramenopiles</taxon>
        <taxon>Ochrophyta</taxon>
        <taxon>Bacillariophyta</taxon>
        <taxon>Bacillariophyceae</taxon>
        <taxon>Bacillariophycidae</taxon>
        <taxon>Bacillariales</taxon>
        <taxon>Bacillariaceae</taxon>
        <taxon>Nitzschia</taxon>
    </lineage>
</organism>
<dbReference type="EMBL" id="JAGRRH010000015">
    <property type="protein sequence ID" value="KAG7355968.1"/>
    <property type="molecule type" value="Genomic_DNA"/>
</dbReference>
<name>A0A9K3L727_9STRA</name>
<evidence type="ECO:0000313" key="1">
    <source>
        <dbReference type="EMBL" id="KAG7355968.1"/>
    </source>
</evidence>
<keyword evidence="2" id="KW-1185">Reference proteome</keyword>
<comment type="caution">
    <text evidence="1">The sequence shown here is derived from an EMBL/GenBank/DDBJ whole genome shotgun (WGS) entry which is preliminary data.</text>
</comment>
<evidence type="ECO:0000313" key="2">
    <source>
        <dbReference type="Proteomes" id="UP000693970"/>
    </source>
</evidence>
<accession>A0A9K3L727</accession>
<dbReference type="Proteomes" id="UP000693970">
    <property type="component" value="Unassembled WGS sequence"/>
</dbReference>
<protein>
    <submittedName>
        <fullName evidence="1">Uncharacterized protein</fullName>
    </submittedName>
</protein>
<reference evidence="1" key="1">
    <citation type="journal article" date="2021" name="Sci. Rep.">
        <title>Diploid genomic architecture of Nitzschia inconspicua, an elite biomass production diatom.</title>
        <authorList>
            <person name="Oliver A."/>
            <person name="Podell S."/>
            <person name="Pinowska A."/>
            <person name="Traller J.C."/>
            <person name="Smith S.R."/>
            <person name="McClure R."/>
            <person name="Beliaev A."/>
            <person name="Bohutskyi P."/>
            <person name="Hill E.A."/>
            <person name="Rabines A."/>
            <person name="Zheng H."/>
            <person name="Allen L.Z."/>
            <person name="Kuo A."/>
            <person name="Grigoriev I.V."/>
            <person name="Allen A.E."/>
            <person name="Hazlebeck D."/>
            <person name="Allen E.E."/>
        </authorList>
    </citation>
    <scope>NUCLEOTIDE SEQUENCE</scope>
    <source>
        <strain evidence="1">Hildebrandi</strain>
    </source>
</reference>
<reference evidence="1" key="2">
    <citation type="submission" date="2021-04" db="EMBL/GenBank/DDBJ databases">
        <authorList>
            <person name="Podell S."/>
        </authorList>
    </citation>
    <scope>NUCLEOTIDE SEQUENCE</scope>
    <source>
        <strain evidence="1">Hildebrandi</strain>
    </source>
</reference>
<gene>
    <name evidence="1" type="ORF">IV203_000654</name>
</gene>
<sequence>MGVVILSHVTGLESRLLTANQTREEINNPSQQRHGRPIWSIVFPLLSLSLLSCAVKNGRRCCSYDEEIVLDDIMPYKVATEDMVHIEHASDEIELQTVSPEDRLSRKVSFDDPVDKVSVLTCSFTDNADDNEPKESSFSWMSGSGKNNYLYMND</sequence>
<dbReference type="AlphaFoldDB" id="A0A9K3L727"/>
<proteinExistence type="predicted"/>